<protein>
    <submittedName>
        <fullName evidence="1">Uncharacterized protein</fullName>
    </submittedName>
</protein>
<name>A3IUX3_9CHRO</name>
<evidence type="ECO:0000313" key="2">
    <source>
        <dbReference type="Proteomes" id="UP000003781"/>
    </source>
</evidence>
<proteinExistence type="predicted"/>
<dbReference type="PANTHER" id="PTHR47152">
    <property type="entry name" value="SLR2084 PROTEIN-RELATED"/>
    <property type="match status" value="1"/>
</dbReference>
<evidence type="ECO:0000313" key="1">
    <source>
        <dbReference type="EMBL" id="EAZ89721.1"/>
    </source>
</evidence>
<organism evidence="1 2">
    <name type="scientific">Crocosphaera chwakensis CCY0110</name>
    <dbReference type="NCBI Taxonomy" id="391612"/>
    <lineage>
        <taxon>Bacteria</taxon>
        <taxon>Bacillati</taxon>
        <taxon>Cyanobacteriota</taxon>
        <taxon>Cyanophyceae</taxon>
        <taxon>Oscillatoriophycideae</taxon>
        <taxon>Chroococcales</taxon>
        <taxon>Aphanothecaceae</taxon>
        <taxon>Crocosphaera</taxon>
        <taxon>Crocosphaera chwakensis</taxon>
    </lineage>
</organism>
<dbReference type="EMBL" id="AAXW01000038">
    <property type="protein sequence ID" value="EAZ89721.1"/>
    <property type="molecule type" value="Genomic_DNA"/>
</dbReference>
<dbReference type="AlphaFoldDB" id="A3IUX3"/>
<comment type="caution">
    <text evidence="1">The sequence shown here is derived from an EMBL/GenBank/DDBJ whole genome shotgun (WGS) entry which is preliminary data.</text>
</comment>
<dbReference type="PANTHER" id="PTHR47152:SF1">
    <property type="entry name" value="SLL1186 PROTEIN"/>
    <property type="match status" value="1"/>
</dbReference>
<gene>
    <name evidence="1" type="ORF">CY0110_23241</name>
</gene>
<reference evidence="1 2" key="1">
    <citation type="submission" date="2007-03" db="EMBL/GenBank/DDBJ databases">
        <authorList>
            <person name="Stal L."/>
            <person name="Ferriera S."/>
            <person name="Johnson J."/>
            <person name="Kravitz S."/>
            <person name="Beeson K."/>
            <person name="Sutton G."/>
            <person name="Rogers Y.-H."/>
            <person name="Friedman R."/>
            <person name="Frazier M."/>
            <person name="Venter J.C."/>
        </authorList>
    </citation>
    <scope>NUCLEOTIDE SEQUENCE [LARGE SCALE GENOMIC DNA]</scope>
    <source>
        <strain evidence="1 2">CCY0110</strain>
    </source>
</reference>
<keyword evidence="2" id="KW-1185">Reference proteome</keyword>
<dbReference type="Proteomes" id="UP000003781">
    <property type="component" value="Unassembled WGS sequence"/>
</dbReference>
<dbReference type="eggNOG" id="COG4636">
    <property type="taxonomic scope" value="Bacteria"/>
</dbReference>
<accession>A3IUX3</accession>
<sequence length="75" mass="8920">MLISKKPTKPKADRVVLYHISWEQFNNLLKYLGNNRSARIAYDRGTLEIMTPLSEHEYYKERISDTIKDAMLLKY</sequence>